<sequence length="116" mass="12877">MASRVLFKSTTTAARGAMCSRQSMTQRTIASSAILRHKESAIHNEEDHTEKHKQDLLKKHKDGKAHWKPELASDSEEAIKADRGGGEAEDHQKLQERTKHAANETSKSGTSMRDGL</sequence>
<dbReference type="GeneID" id="63780083"/>
<proteinExistence type="predicted"/>
<dbReference type="RefSeq" id="XP_040715634.1">
    <property type="nucleotide sequence ID" value="XM_040863871.1"/>
</dbReference>
<dbReference type="OrthoDB" id="529205at2759"/>
<protein>
    <submittedName>
        <fullName evidence="2">Uncharacterized protein</fullName>
    </submittedName>
</protein>
<dbReference type="EMBL" id="MCFJ01000007">
    <property type="protein sequence ID" value="ORY64220.1"/>
    <property type="molecule type" value="Genomic_DNA"/>
</dbReference>
<evidence type="ECO:0000313" key="2">
    <source>
        <dbReference type="EMBL" id="ORY64220.1"/>
    </source>
</evidence>
<feature type="region of interest" description="Disordered" evidence="1">
    <location>
        <begin position="1"/>
        <end position="116"/>
    </location>
</feature>
<comment type="caution">
    <text evidence="2">The sequence shown here is derived from an EMBL/GenBank/DDBJ whole genome shotgun (WGS) entry which is preliminary data.</text>
</comment>
<feature type="compositionally biased region" description="Basic and acidic residues" evidence="1">
    <location>
        <begin position="36"/>
        <end position="57"/>
    </location>
</feature>
<reference evidence="2 3" key="1">
    <citation type="submission" date="2016-07" db="EMBL/GenBank/DDBJ databases">
        <title>Pervasive Adenine N6-methylation of Active Genes in Fungi.</title>
        <authorList>
            <consortium name="DOE Joint Genome Institute"/>
            <person name="Mondo S.J."/>
            <person name="Dannebaum R.O."/>
            <person name="Kuo R.C."/>
            <person name="Labutti K."/>
            <person name="Haridas S."/>
            <person name="Kuo A."/>
            <person name="Salamov A."/>
            <person name="Ahrendt S.R."/>
            <person name="Lipzen A."/>
            <person name="Sullivan W."/>
            <person name="Andreopoulos W.B."/>
            <person name="Clum A."/>
            <person name="Lindquist E."/>
            <person name="Daum C."/>
            <person name="Ramamoorthy G.K."/>
            <person name="Gryganskyi A."/>
            <person name="Culley D."/>
            <person name="Magnuson J.K."/>
            <person name="James T.Y."/>
            <person name="O'Malley M.A."/>
            <person name="Stajich J.E."/>
            <person name="Spatafora J.W."/>
            <person name="Visel A."/>
            <person name="Grigoriev I.V."/>
        </authorList>
    </citation>
    <scope>NUCLEOTIDE SEQUENCE [LARGE SCALE GENOMIC DNA]</scope>
    <source>
        <strain evidence="2 3">CBS 129021</strain>
    </source>
</reference>
<evidence type="ECO:0000256" key="1">
    <source>
        <dbReference type="SAM" id="MobiDB-lite"/>
    </source>
</evidence>
<evidence type="ECO:0000313" key="3">
    <source>
        <dbReference type="Proteomes" id="UP000193689"/>
    </source>
</evidence>
<gene>
    <name evidence="2" type="ORF">BCR38DRAFT_485357</name>
</gene>
<feature type="compositionally biased region" description="Polar residues" evidence="1">
    <location>
        <begin position="20"/>
        <end position="31"/>
    </location>
</feature>
<dbReference type="Proteomes" id="UP000193689">
    <property type="component" value="Unassembled WGS sequence"/>
</dbReference>
<dbReference type="AlphaFoldDB" id="A0A1Y2DY37"/>
<organism evidence="2 3">
    <name type="scientific">Pseudomassariella vexata</name>
    <dbReference type="NCBI Taxonomy" id="1141098"/>
    <lineage>
        <taxon>Eukaryota</taxon>
        <taxon>Fungi</taxon>
        <taxon>Dikarya</taxon>
        <taxon>Ascomycota</taxon>
        <taxon>Pezizomycotina</taxon>
        <taxon>Sordariomycetes</taxon>
        <taxon>Xylariomycetidae</taxon>
        <taxon>Amphisphaeriales</taxon>
        <taxon>Pseudomassariaceae</taxon>
        <taxon>Pseudomassariella</taxon>
    </lineage>
</organism>
<accession>A0A1Y2DY37</accession>
<feature type="compositionally biased region" description="Polar residues" evidence="1">
    <location>
        <begin position="103"/>
        <end position="116"/>
    </location>
</feature>
<feature type="compositionally biased region" description="Basic and acidic residues" evidence="1">
    <location>
        <begin position="64"/>
        <end position="102"/>
    </location>
</feature>
<dbReference type="InParanoid" id="A0A1Y2DY37"/>
<name>A0A1Y2DY37_9PEZI</name>
<keyword evidence="3" id="KW-1185">Reference proteome</keyword>